<sequence>MKQIIFAAAGCAIAALAFADATAAMSMQDTATGTYVRRENGEATLIVKRTGEHWRVSAAIGGVPNGAATVADCGFIAEGSITGHAFEGKVTRVNIVAGLDEQGDAAKPGLGFSFSIDKGAITVRGADAAAICGGEGGLIDGTYQRRSR</sequence>
<feature type="chain" id="PRO_5046514883" evidence="1">
    <location>
        <begin position="24"/>
        <end position="148"/>
    </location>
</feature>
<accession>A0ABV3PR50</accession>
<comment type="caution">
    <text evidence="2">The sequence shown here is derived from an EMBL/GenBank/DDBJ whole genome shotgun (WGS) entry which is preliminary data.</text>
</comment>
<proteinExistence type="predicted"/>
<feature type="signal peptide" evidence="1">
    <location>
        <begin position="1"/>
        <end position="23"/>
    </location>
</feature>
<gene>
    <name evidence="2" type="ORF">ABXS05_21340</name>
</gene>
<evidence type="ECO:0000313" key="3">
    <source>
        <dbReference type="Proteomes" id="UP001555786"/>
    </source>
</evidence>
<keyword evidence="1" id="KW-0732">Signal</keyword>
<organism evidence="2 3">
    <name type="scientific">Labrys neptuniae</name>
    <dbReference type="NCBI Taxonomy" id="376174"/>
    <lineage>
        <taxon>Bacteria</taxon>
        <taxon>Pseudomonadati</taxon>
        <taxon>Pseudomonadota</taxon>
        <taxon>Alphaproteobacteria</taxon>
        <taxon>Hyphomicrobiales</taxon>
        <taxon>Xanthobacteraceae</taxon>
        <taxon>Labrys</taxon>
    </lineage>
</organism>
<evidence type="ECO:0000313" key="2">
    <source>
        <dbReference type="EMBL" id="MEW9308114.1"/>
    </source>
</evidence>
<protein>
    <submittedName>
        <fullName evidence="2">Uncharacterized protein</fullName>
    </submittedName>
</protein>
<keyword evidence="3" id="KW-1185">Reference proteome</keyword>
<dbReference type="EMBL" id="JBFNQD010000007">
    <property type="protein sequence ID" value="MEW9308114.1"/>
    <property type="molecule type" value="Genomic_DNA"/>
</dbReference>
<dbReference type="RefSeq" id="WP_367625309.1">
    <property type="nucleotide sequence ID" value="NZ_JBFNQD010000007.1"/>
</dbReference>
<dbReference type="Proteomes" id="UP001555786">
    <property type="component" value="Unassembled WGS sequence"/>
</dbReference>
<name>A0ABV3PR50_9HYPH</name>
<reference evidence="2 3" key="1">
    <citation type="submission" date="2024-07" db="EMBL/GenBank/DDBJ databases">
        <title>Description of Labrys sedimenti sp. nov., isolated from a diclofenac-degrading enrichment culture.</title>
        <authorList>
            <person name="Tancsics A."/>
            <person name="Csepanyi A."/>
        </authorList>
    </citation>
    <scope>NUCLEOTIDE SEQUENCE [LARGE SCALE GENOMIC DNA]</scope>
    <source>
        <strain evidence="2 3">LMG 23578</strain>
    </source>
</reference>
<evidence type="ECO:0000256" key="1">
    <source>
        <dbReference type="SAM" id="SignalP"/>
    </source>
</evidence>